<geneLocation type="plasmid" evidence="2">
    <name>pColt5.8d</name>
</geneLocation>
<name>A0A7S5DSV8_RHIRH</name>
<dbReference type="InterPro" id="IPR040836">
    <property type="entry name" value="SAVED"/>
</dbReference>
<feature type="domain" description="SMODS-associated and fused to various effectors" evidence="1">
    <location>
        <begin position="306"/>
        <end position="499"/>
    </location>
</feature>
<dbReference type="EMBL" id="MK318974">
    <property type="protein sequence ID" value="QCL10072.1"/>
    <property type="molecule type" value="Genomic_DNA"/>
</dbReference>
<sequence length="501" mass="55719">MADAVLARQQGDDFQARMFWLNAALLLRGDGMVTKVAFETGPKAFDDVVIDYAADKGPLDHHGKRVLRLHKQCKWHVQPGDFGASDLLVPKFIGGEKHSFLNRARDAQVSFAPAGEGAMFELLTNWNLRADDLLWKLIRTQWNALDLDALFEGGPRSAMGKLRAEWADHLGIDECELRHLARTLMLHTRLQSGAQLRDQLNDRFASVGMRQISAAQTGYEYDDLIRKLHAQGRKEFDRESFRDLVRDENLLAGPPEPEKTTVGVRSFMHPIDNLSVRVPEMLDLVDDFDGRYLKEGNSWNSDLLPRVREFILNVALQGDHMRLVLDAHVSLAFAVGSILNVKAGKSIEIEQRTDGKRFWKRDDVPLDPAWPTIAVNRIEMENGGNELALAIGLTHDIVLMVTGYLRSRPDIGALLAVTLDKGSASGASVKSGSHAMMLAEAVAAAVRREKRGSILHVFIAAPNGFTFFLGQQQQVLGRTVVYEWDHDGPRGTGYSEGITVG</sequence>
<proteinExistence type="predicted"/>
<organism evidence="2">
    <name type="scientific">Rhizobium rhizogenes</name>
    <name type="common">Agrobacterium rhizogenes</name>
    <dbReference type="NCBI Taxonomy" id="359"/>
    <lineage>
        <taxon>Bacteria</taxon>
        <taxon>Pseudomonadati</taxon>
        <taxon>Pseudomonadota</taxon>
        <taxon>Alphaproteobacteria</taxon>
        <taxon>Hyphomicrobiales</taxon>
        <taxon>Rhizobiaceae</taxon>
        <taxon>Rhizobium/Agrobacterium group</taxon>
        <taxon>Rhizobium</taxon>
    </lineage>
</organism>
<evidence type="ECO:0000313" key="2">
    <source>
        <dbReference type="EMBL" id="QCL10072.1"/>
    </source>
</evidence>
<dbReference type="RefSeq" id="WP_200985167.1">
    <property type="nucleotide sequence ID" value="NZ_MK318974.1"/>
</dbReference>
<keyword evidence="2" id="KW-0614">Plasmid</keyword>
<protein>
    <recommendedName>
        <fullName evidence="1">SMODS-associated and fused to various effectors domain-containing protein</fullName>
    </recommendedName>
</protein>
<dbReference type="Pfam" id="PF18145">
    <property type="entry name" value="SAVED"/>
    <property type="match status" value="1"/>
</dbReference>
<reference evidence="2" key="1">
    <citation type="submission" date="2018-12" db="EMBL/GenBank/DDBJ databases">
        <title>Three Rhizobium rhizogenes strains isolated from the same crown gall tumor carry diverse plasmids.</title>
        <authorList>
            <person name="Pulawska J."/>
            <person name="Kuzmanovic N."/>
        </authorList>
    </citation>
    <scope>NUCLEOTIDE SEQUENCE</scope>
    <source>
        <strain evidence="2">Colt5.8</strain>
        <plasmid evidence="2">pColt5.8d</plasmid>
    </source>
</reference>
<evidence type="ECO:0000259" key="1">
    <source>
        <dbReference type="Pfam" id="PF18145"/>
    </source>
</evidence>
<dbReference type="AlphaFoldDB" id="A0A7S5DSV8"/>
<gene>
    <name evidence="2" type="ORF">pC5.8d_769</name>
</gene>
<accession>A0A7S5DSV8</accession>
<dbReference type="NCBIfam" id="NF033611">
    <property type="entry name" value="SAVED"/>
    <property type="match status" value="1"/>
</dbReference>